<dbReference type="PANTHER" id="PTHR43280">
    <property type="entry name" value="ARAC-FAMILY TRANSCRIPTIONAL REGULATOR"/>
    <property type="match status" value="1"/>
</dbReference>
<dbReference type="PANTHER" id="PTHR43280:SF35">
    <property type="entry name" value="RESPONSE REGULATOR"/>
    <property type="match status" value="1"/>
</dbReference>
<dbReference type="InterPro" id="IPR003313">
    <property type="entry name" value="AraC-bd"/>
</dbReference>
<dbReference type="Gene3D" id="1.10.10.60">
    <property type="entry name" value="Homeodomain-like"/>
    <property type="match status" value="2"/>
</dbReference>
<dbReference type="Proteomes" id="UP001597362">
    <property type="component" value="Unassembled WGS sequence"/>
</dbReference>
<dbReference type="InterPro" id="IPR018060">
    <property type="entry name" value="HTH_AraC"/>
</dbReference>
<dbReference type="PROSITE" id="PS00041">
    <property type="entry name" value="HTH_ARAC_FAMILY_1"/>
    <property type="match status" value="1"/>
</dbReference>
<dbReference type="Pfam" id="PF12833">
    <property type="entry name" value="HTH_18"/>
    <property type="match status" value="1"/>
</dbReference>
<evidence type="ECO:0000313" key="6">
    <source>
        <dbReference type="Proteomes" id="UP001597362"/>
    </source>
</evidence>
<proteinExistence type="predicted"/>
<dbReference type="InterPro" id="IPR009057">
    <property type="entry name" value="Homeodomain-like_sf"/>
</dbReference>
<organism evidence="5 6">
    <name type="scientific">Paenibacillus yanchengensis</name>
    <dbReference type="NCBI Taxonomy" id="2035833"/>
    <lineage>
        <taxon>Bacteria</taxon>
        <taxon>Bacillati</taxon>
        <taxon>Bacillota</taxon>
        <taxon>Bacilli</taxon>
        <taxon>Bacillales</taxon>
        <taxon>Paenibacillaceae</taxon>
        <taxon>Paenibacillus</taxon>
    </lineage>
</organism>
<evidence type="ECO:0000256" key="1">
    <source>
        <dbReference type="ARBA" id="ARBA00023015"/>
    </source>
</evidence>
<evidence type="ECO:0000256" key="3">
    <source>
        <dbReference type="ARBA" id="ARBA00023163"/>
    </source>
</evidence>
<keyword evidence="3" id="KW-0804">Transcription</keyword>
<keyword evidence="6" id="KW-1185">Reference proteome</keyword>
<dbReference type="InterPro" id="IPR037923">
    <property type="entry name" value="HTH-like"/>
</dbReference>
<dbReference type="InterPro" id="IPR014710">
    <property type="entry name" value="RmlC-like_jellyroll"/>
</dbReference>
<protein>
    <submittedName>
        <fullName evidence="5">Helix-turn-helix transcriptional regulator</fullName>
    </submittedName>
</protein>
<dbReference type="SMART" id="SM00342">
    <property type="entry name" value="HTH_ARAC"/>
    <property type="match status" value="1"/>
</dbReference>
<dbReference type="Pfam" id="PF02311">
    <property type="entry name" value="AraC_binding"/>
    <property type="match status" value="1"/>
</dbReference>
<dbReference type="EMBL" id="JBHUHO010000030">
    <property type="protein sequence ID" value="MFD2116299.1"/>
    <property type="molecule type" value="Genomic_DNA"/>
</dbReference>
<evidence type="ECO:0000259" key="4">
    <source>
        <dbReference type="PROSITE" id="PS01124"/>
    </source>
</evidence>
<dbReference type="SUPFAM" id="SSF46689">
    <property type="entry name" value="Homeodomain-like"/>
    <property type="match status" value="2"/>
</dbReference>
<feature type="domain" description="HTH araC/xylS-type" evidence="4">
    <location>
        <begin position="202"/>
        <end position="300"/>
    </location>
</feature>
<accession>A0ABW4YLI2</accession>
<sequence length="313" mass="37342">MENEMYLEQVDYSNPFLAIKIWQIDCHDNNRLINEQQLQTMELLKQQYQWHYHPEIELLLLLEGEMLVFYHNEERKLLPGDVAILGSSEPHLTLQTKSNLRYIVLQIQLSQYWDSSTTHLMHHFNEVIRPLSNLNYIFQHNDAVRDQARQFINHIFQEMNQCETGYELAVSAYIKQILLLLLRYDTDKQLEYDDNHQMQRLMPALQYMDSHLTEKLSVKEAAQAVSMSYTYFIKMFKQTMGMSFTDFVAHKRIKKAEKLLLTCTDSIAEIAINVGLPNIGHFYERFRKYNDCSPKQYRERYLHSIKKVDNDEQ</sequence>
<evidence type="ECO:0000313" key="5">
    <source>
        <dbReference type="EMBL" id="MFD2116299.1"/>
    </source>
</evidence>
<keyword evidence="2" id="KW-0238">DNA-binding</keyword>
<name>A0ABW4YLI2_9BACL</name>
<comment type="caution">
    <text evidence="5">The sequence shown here is derived from an EMBL/GenBank/DDBJ whole genome shotgun (WGS) entry which is preliminary data.</text>
</comment>
<keyword evidence="1" id="KW-0805">Transcription regulation</keyword>
<reference evidence="6" key="1">
    <citation type="journal article" date="2019" name="Int. J. Syst. Evol. Microbiol.">
        <title>The Global Catalogue of Microorganisms (GCM) 10K type strain sequencing project: providing services to taxonomists for standard genome sequencing and annotation.</title>
        <authorList>
            <consortium name="The Broad Institute Genomics Platform"/>
            <consortium name="The Broad Institute Genome Sequencing Center for Infectious Disease"/>
            <person name="Wu L."/>
            <person name="Ma J."/>
        </authorList>
    </citation>
    <scope>NUCLEOTIDE SEQUENCE [LARGE SCALE GENOMIC DNA]</scope>
    <source>
        <strain evidence="6">GH52</strain>
    </source>
</reference>
<dbReference type="PROSITE" id="PS01124">
    <property type="entry name" value="HTH_ARAC_FAMILY_2"/>
    <property type="match status" value="1"/>
</dbReference>
<dbReference type="Gene3D" id="2.60.120.10">
    <property type="entry name" value="Jelly Rolls"/>
    <property type="match status" value="1"/>
</dbReference>
<dbReference type="SUPFAM" id="SSF51215">
    <property type="entry name" value="Regulatory protein AraC"/>
    <property type="match status" value="1"/>
</dbReference>
<gene>
    <name evidence="5" type="ORF">ACFSJH_11255</name>
</gene>
<evidence type="ECO:0000256" key="2">
    <source>
        <dbReference type="ARBA" id="ARBA00023125"/>
    </source>
</evidence>
<dbReference type="InterPro" id="IPR018062">
    <property type="entry name" value="HTH_AraC-typ_CS"/>
</dbReference>
<dbReference type="RefSeq" id="WP_377772330.1">
    <property type="nucleotide sequence ID" value="NZ_JBHUHO010000030.1"/>
</dbReference>